<gene>
    <name evidence="1" type="ORF">SAMN04515678_107177</name>
</gene>
<dbReference type="EMBL" id="FOMS01000007">
    <property type="protein sequence ID" value="SFE22161.1"/>
    <property type="molecule type" value="Genomic_DNA"/>
</dbReference>
<reference evidence="1 2" key="1">
    <citation type="submission" date="2016-10" db="EMBL/GenBank/DDBJ databases">
        <authorList>
            <person name="Varghese N."/>
            <person name="Submissions S."/>
        </authorList>
    </citation>
    <scope>NUCLEOTIDE SEQUENCE [LARGE SCALE GENOMIC DNA]</scope>
    <source>
        <strain evidence="2">YIM D21,KCTC 23444,ACCC 10710</strain>
    </source>
</reference>
<name>A0A1I1YRQ9_9RHOB</name>
<evidence type="ECO:0000313" key="2">
    <source>
        <dbReference type="Proteomes" id="UP000325289"/>
    </source>
</evidence>
<dbReference type="AlphaFoldDB" id="A0A1I1YRQ9"/>
<organism evidence="1 2">
    <name type="scientific">Roseivivax sediminis</name>
    <dbReference type="NCBI Taxonomy" id="936889"/>
    <lineage>
        <taxon>Bacteria</taxon>
        <taxon>Pseudomonadati</taxon>
        <taxon>Pseudomonadota</taxon>
        <taxon>Alphaproteobacteria</taxon>
        <taxon>Rhodobacterales</taxon>
        <taxon>Roseobacteraceae</taxon>
        <taxon>Roseivivax</taxon>
    </lineage>
</organism>
<protein>
    <submittedName>
        <fullName evidence="1">Cytochrome oxidase maturation protein, cbb3-type</fullName>
    </submittedName>
</protein>
<dbReference type="Proteomes" id="UP000325289">
    <property type="component" value="Unassembled WGS sequence"/>
</dbReference>
<accession>A0A1I1YRQ9</accession>
<keyword evidence="2" id="KW-1185">Reference proteome</keyword>
<dbReference type="NCBIfam" id="TIGR00847">
    <property type="entry name" value="ccoS"/>
    <property type="match status" value="1"/>
</dbReference>
<dbReference type="RefSeq" id="WP_149756284.1">
    <property type="nucleotide sequence ID" value="NZ_FOMS01000007.1"/>
</dbReference>
<evidence type="ECO:0000313" key="1">
    <source>
        <dbReference type="EMBL" id="SFE22161.1"/>
    </source>
</evidence>
<dbReference type="Pfam" id="PF03597">
    <property type="entry name" value="FixS"/>
    <property type="match status" value="1"/>
</dbReference>
<dbReference type="OrthoDB" id="9802763at2"/>
<proteinExistence type="predicted"/>
<sequence length="58" mass="6198">MNVLVVLIPVSVGLGLAGLAAFVWTLRASQYDDPAGDRARILDDRFDDAPADDPRGQS</sequence>
<dbReference type="InterPro" id="IPR004714">
    <property type="entry name" value="Cyt_oxidase_maturation_cbb3"/>
</dbReference>